<proteinExistence type="predicted"/>
<accession>A0A5N6MNM3</accession>
<reference evidence="2 3" key="1">
    <citation type="submission" date="2019-05" db="EMBL/GenBank/DDBJ databases">
        <title>Mikania micrantha, genome provides insights into the molecular mechanism of rapid growth.</title>
        <authorList>
            <person name="Liu B."/>
        </authorList>
    </citation>
    <scope>NUCLEOTIDE SEQUENCE [LARGE SCALE GENOMIC DNA]</scope>
    <source>
        <strain evidence="2">NLD-2019</strain>
        <tissue evidence="2">Leaf</tissue>
    </source>
</reference>
<organism evidence="2 3">
    <name type="scientific">Mikania micrantha</name>
    <name type="common">bitter vine</name>
    <dbReference type="NCBI Taxonomy" id="192012"/>
    <lineage>
        <taxon>Eukaryota</taxon>
        <taxon>Viridiplantae</taxon>
        <taxon>Streptophyta</taxon>
        <taxon>Embryophyta</taxon>
        <taxon>Tracheophyta</taxon>
        <taxon>Spermatophyta</taxon>
        <taxon>Magnoliopsida</taxon>
        <taxon>eudicotyledons</taxon>
        <taxon>Gunneridae</taxon>
        <taxon>Pentapetalae</taxon>
        <taxon>asterids</taxon>
        <taxon>campanulids</taxon>
        <taxon>Asterales</taxon>
        <taxon>Asteraceae</taxon>
        <taxon>Asteroideae</taxon>
        <taxon>Heliantheae alliance</taxon>
        <taxon>Eupatorieae</taxon>
        <taxon>Mikania</taxon>
    </lineage>
</organism>
<evidence type="ECO:0000313" key="3">
    <source>
        <dbReference type="Proteomes" id="UP000326396"/>
    </source>
</evidence>
<dbReference type="Proteomes" id="UP000326396">
    <property type="component" value="Linkage Group LG5"/>
</dbReference>
<evidence type="ECO:0000313" key="2">
    <source>
        <dbReference type="EMBL" id="KAD3641935.1"/>
    </source>
</evidence>
<evidence type="ECO:0000256" key="1">
    <source>
        <dbReference type="SAM" id="MobiDB-lite"/>
    </source>
</evidence>
<gene>
    <name evidence="2" type="ORF">E3N88_31159</name>
</gene>
<comment type="caution">
    <text evidence="2">The sequence shown here is derived from an EMBL/GenBank/DDBJ whole genome shotgun (WGS) entry which is preliminary data.</text>
</comment>
<feature type="region of interest" description="Disordered" evidence="1">
    <location>
        <begin position="52"/>
        <end position="77"/>
    </location>
</feature>
<dbReference type="EMBL" id="SZYD01000015">
    <property type="protein sequence ID" value="KAD3641935.1"/>
    <property type="molecule type" value="Genomic_DNA"/>
</dbReference>
<protein>
    <submittedName>
        <fullName evidence="2">Uncharacterized protein</fullName>
    </submittedName>
</protein>
<dbReference type="AlphaFoldDB" id="A0A5N6MNM3"/>
<name>A0A5N6MNM3_9ASTR</name>
<keyword evidence="3" id="KW-1185">Reference proteome</keyword>
<feature type="compositionally biased region" description="Basic residues" evidence="1">
    <location>
        <begin position="52"/>
        <end position="61"/>
    </location>
</feature>
<sequence length="77" mass="8503">MPKSAKKSASKVPLAPVFSKRDAVEIIDLEIVSSKKQKIVTGGVVDAVEKKVNKKTQQKKINKQENISPESLEEEKV</sequence>